<accession>A0ABP5DLS8</accession>
<comment type="caution">
    <text evidence="2">The sequence shown here is derived from an EMBL/GenBank/DDBJ whole genome shotgun (WGS) entry which is preliminary data.</text>
</comment>
<evidence type="ECO:0000313" key="3">
    <source>
        <dbReference type="Proteomes" id="UP001500013"/>
    </source>
</evidence>
<organism evidence="2 3">
    <name type="scientific">Terrabacter lapilli</name>
    <dbReference type="NCBI Taxonomy" id="436231"/>
    <lineage>
        <taxon>Bacteria</taxon>
        <taxon>Bacillati</taxon>
        <taxon>Actinomycetota</taxon>
        <taxon>Actinomycetes</taxon>
        <taxon>Micrococcales</taxon>
        <taxon>Intrasporangiaceae</taxon>
        <taxon>Terrabacter</taxon>
    </lineage>
</organism>
<evidence type="ECO:0000313" key="2">
    <source>
        <dbReference type="EMBL" id="GAA1982486.1"/>
    </source>
</evidence>
<dbReference type="EMBL" id="BAAAPU010000007">
    <property type="protein sequence ID" value="GAA1982486.1"/>
    <property type="molecule type" value="Genomic_DNA"/>
</dbReference>
<protein>
    <submittedName>
        <fullName evidence="2">Uncharacterized protein</fullName>
    </submittedName>
</protein>
<feature type="transmembrane region" description="Helical" evidence="1">
    <location>
        <begin position="20"/>
        <end position="47"/>
    </location>
</feature>
<keyword evidence="3" id="KW-1185">Reference proteome</keyword>
<keyword evidence="1" id="KW-0812">Transmembrane</keyword>
<keyword evidence="1" id="KW-0472">Membrane</keyword>
<gene>
    <name evidence="2" type="ORF">GCM10009817_24720</name>
</gene>
<reference evidence="3" key="1">
    <citation type="journal article" date="2019" name="Int. J. Syst. Evol. Microbiol.">
        <title>The Global Catalogue of Microorganisms (GCM) 10K type strain sequencing project: providing services to taxonomists for standard genome sequencing and annotation.</title>
        <authorList>
            <consortium name="The Broad Institute Genomics Platform"/>
            <consortium name="The Broad Institute Genome Sequencing Center for Infectious Disease"/>
            <person name="Wu L."/>
            <person name="Ma J."/>
        </authorList>
    </citation>
    <scope>NUCLEOTIDE SEQUENCE [LARGE SCALE GENOMIC DNA]</scope>
    <source>
        <strain evidence="3">JCM 15628</strain>
    </source>
</reference>
<evidence type="ECO:0000256" key="1">
    <source>
        <dbReference type="SAM" id="Phobius"/>
    </source>
</evidence>
<sequence>MVAVSITDSSSLLPALSGAVVRFVLFFAVGFFALACLYAVAGALLLCRHRRRRRADLPSLAHADAWPGLVEAGTHRG</sequence>
<name>A0ABP5DLS8_9MICO</name>
<dbReference type="Proteomes" id="UP001500013">
    <property type="component" value="Unassembled WGS sequence"/>
</dbReference>
<proteinExistence type="predicted"/>
<keyword evidence="1" id="KW-1133">Transmembrane helix</keyword>